<reference evidence="16" key="1">
    <citation type="submission" date="2015-09" db="EMBL/GenBank/DDBJ databases">
        <authorList>
            <person name="Sai Rama Sridatta P."/>
        </authorList>
    </citation>
    <scope>NUCLEOTIDE SEQUENCE [LARGE SCALE GENOMIC DNA]</scope>
</reference>
<keyword evidence="8" id="KW-0472">Membrane</keyword>
<dbReference type="GO" id="GO:0003924">
    <property type="term" value="F:GTPase activity"/>
    <property type="evidence" value="ECO:0007669"/>
    <property type="project" value="InterPro"/>
</dbReference>
<evidence type="ECO:0000256" key="11">
    <source>
        <dbReference type="ARBA" id="ARBA00067691"/>
    </source>
</evidence>
<evidence type="ECO:0000256" key="9">
    <source>
        <dbReference type="ARBA" id="ARBA00058297"/>
    </source>
</evidence>
<dbReference type="FunFam" id="3.40.50.620:FF:000280">
    <property type="entry name" value="DUF218 domain"/>
    <property type="match status" value="1"/>
</dbReference>
<reference evidence="15" key="3">
    <citation type="submission" date="2025-09" db="UniProtKB">
        <authorList>
            <consortium name="Ensembl"/>
        </authorList>
    </citation>
    <scope>IDENTIFICATION</scope>
</reference>
<keyword evidence="4" id="KW-0547">Nucleotide-binding</keyword>
<dbReference type="InterPro" id="IPR003848">
    <property type="entry name" value="DUF218"/>
</dbReference>
<dbReference type="PANTHER" id="PTHR11702">
    <property type="entry name" value="DEVELOPMENTALLY REGULATED GTP-BINDING PROTEIN-RELATED"/>
    <property type="match status" value="1"/>
</dbReference>
<dbReference type="InterPro" id="IPR014729">
    <property type="entry name" value="Rossmann-like_a/b/a_fold"/>
</dbReference>
<dbReference type="CDD" id="cd06259">
    <property type="entry name" value="YdcF-like"/>
    <property type="match status" value="1"/>
</dbReference>
<comment type="similarity">
    <text evidence="2">Belongs to the TRAFAC class OBG-HflX-like GTPase superfamily. OBG GTPase family.</text>
</comment>
<keyword evidence="7" id="KW-0342">GTP-binding</keyword>
<dbReference type="Pfam" id="PF02698">
    <property type="entry name" value="DUF218"/>
    <property type="match status" value="1"/>
</dbReference>
<feature type="domain" description="OBG-type G" evidence="13">
    <location>
        <begin position="239"/>
        <end position="404"/>
    </location>
</feature>
<evidence type="ECO:0000256" key="1">
    <source>
        <dbReference type="ARBA" id="ARBA00004443"/>
    </source>
</evidence>
<evidence type="ECO:0000313" key="15">
    <source>
        <dbReference type="Ensembl" id="ENSLCAP00010041843.1"/>
    </source>
</evidence>
<protein>
    <recommendedName>
        <fullName evidence="11">Mitochondrial ribosome-associated GTPase 2</fullName>
    </recommendedName>
    <alternativeName>
        <fullName evidence="12">GTP-binding protein 5</fullName>
    </alternativeName>
</protein>
<dbReference type="NCBIfam" id="TIGR02729">
    <property type="entry name" value="Obg_CgtA"/>
    <property type="match status" value="1"/>
</dbReference>
<dbReference type="SUPFAM" id="SSF82051">
    <property type="entry name" value="Obg GTP-binding protein N-terminal domain"/>
    <property type="match status" value="1"/>
</dbReference>
<name>A0A4W6EVU4_LATCA</name>
<dbReference type="InterPro" id="IPR036726">
    <property type="entry name" value="GTP1_OBG_dom_sf"/>
</dbReference>
<dbReference type="FunFam" id="3.40.50.300:FF:001339">
    <property type="entry name" value="Mitochondrial ribosome-associated GTPase 2"/>
    <property type="match status" value="1"/>
</dbReference>
<dbReference type="InParanoid" id="A0A4W6EVU4"/>
<proteinExistence type="inferred from homology"/>
<dbReference type="PROSITE" id="PS51710">
    <property type="entry name" value="G_OBG"/>
    <property type="match status" value="1"/>
</dbReference>
<dbReference type="GO" id="GO:0000287">
    <property type="term" value="F:magnesium ion binding"/>
    <property type="evidence" value="ECO:0007669"/>
    <property type="project" value="InterPro"/>
</dbReference>
<feature type="domain" description="Obg" evidence="14">
    <location>
        <begin position="84"/>
        <end position="238"/>
    </location>
</feature>
<dbReference type="GO" id="GO:0005743">
    <property type="term" value="C:mitochondrial inner membrane"/>
    <property type="evidence" value="ECO:0007669"/>
    <property type="project" value="UniProtKB-SubCell"/>
</dbReference>
<evidence type="ECO:0000256" key="4">
    <source>
        <dbReference type="ARBA" id="ARBA00022741"/>
    </source>
</evidence>
<dbReference type="AlphaFoldDB" id="A0A4W6EVU4"/>
<dbReference type="InterPro" id="IPR045086">
    <property type="entry name" value="OBG_GTPase"/>
</dbReference>
<dbReference type="InterPro" id="IPR005225">
    <property type="entry name" value="Small_GTP-bd"/>
</dbReference>
<dbReference type="Gene3D" id="2.70.210.12">
    <property type="entry name" value="GTP1/OBG domain"/>
    <property type="match status" value="1"/>
</dbReference>
<dbReference type="GeneTree" id="ENSGT00940000157379"/>
<dbReference type="HAMAP" id="MF_01454">
    <property type="entry name" value="GTPase_Obg"/>
    <property type="match status" value="1"/>
</dbReference>
<dbReference type="InterPro" id="IPR006169">
    <property type="entry name" value="GTP1_OBG_dom"/>
</dbReference>
<dbReference type="Ensembl" id="ENSLCAT00010042886.1">
    <property type="protein sequence ID" value="ENSLCAP00010041843.1"/>
    <property type="gene ID" value="ENSLCAG00010019585.1"/>
</dbReference>
<evidence type="ECO:0000256" key="5">
    <source>
        <dbReference type="ARBA" id="ARBA00022792"/>
    </source>
</evidence>
<evidence type="ECO:0000256" key="3">
    <source>
        <dbReference type="ARBA" id="ARBA00022517"/>
    </source>
</evidence>
<evidence type="ECO:0000256" key="6">
    <source>
        <dbReference type="ARBA" id="ARBA00023128"/>
    </source>
</evidence>
<evidence type="ECO:0000256" key="10">
    <source>
        <dbReference type="ARBA" id="ARBA00064377"/>
    </source>
</evidence>
<evidence type="ECO:0000256" key="7">
    <source>
        <dbReference type="ARBA" id="ARBA00023134"/>
    </source>
</evidence>
<dbReference type="Gene3D" id="3.40.50.300">
    <property type="entry name" value="P-loop containing nucleotide triphosphate hydrolases"/>
    <property type="match status" value="1"/>
</dbReference>
<dbReference type="CDD" id="cd01898">
    <property type="entry name" value="Obg"/>
    <property type="match status" value="1"/>
</dbReference>
<dbReference type="InterPro" id="IPR031167">
    <property type="entry name" value="G_OBG"/>
</dbReference>
<dbReference type="Proteomes" id="UP000314980">
    <property type="component" value="Unassembled WGS sequence"/>
</dbReference>
<reference evidence="15" key="2">
    <citation type="submission" date="2025-08" db="UniProtKB">
        <authorList>
            <consortium name="Ensembl"/>
        </authorList>
    </citation>
    <scope>IDENTIFICATION</scope>
</reference>
<dbReference type="NCBIfam" id="TIGR00231">
    <property type="entry name" value="small_GTP"/>
    <property type="match status" value="1"/>
</dbReference>
<sequence length="632" mass="70715">MLPTLSRVKPPRWLSPDILSRYILGHEVRGNELSLFSHSISPKSAAWRLKVTAGIRNVSTSCTLCAKARGNQKKKDMSEKKLTRHFIDYRRVKLMAGSGGKGACCFHSEPRKEWGGPDGGNGGDGGNIIIKADRFVKSLAQVVPVYKGEDGQPGGSKNCYGRNGSPTYIHVPLGTLVKEQGKTIMDLSEHGQEYLAVFGGAGGKGNRFFLSNENRSPMTATSGMPGEERVLQLELRTMAHAGLVGFPNAGKSSLLRAISNAKPAVAAYPFTTLNPHVGIVNYRDHEQVAVADIPGIIRGAHLNRGLGISFLRHIERCRFLLFVLDLSSPEPWTQLQHLRYELDQYEPGLSQRPQAIIANKMDLPESRERLETLRSHVTERVIPVSALTGQNTEELILHLRELYDGYLQEKAQHERGMDEESEKLARILWDYLRLHHRLEKSDVIIGLGCHDLRVAERSAALFLEGWAPWLLFTGNLGKQTAGVWTRREADVFLDVALRMGVPRGSILLETEATNTGENIRFSHRVLKERNIPASRVILVQQPFMERRVYATFLRQWPEQVDLTRAIVTSPELGIFEYPHPAVGTACDLICYMLGVVERIRDYPHKGFQVEQQLPPSVLCAYNWLLQAGYSPK</sequence>
<comment type="subunit">
    <text evidence="10">Associates with the mitochondrial ribosome large subunit; the association occurs in a GTP-dependent manner.</text>
</comment>
<evidence type="ECO:0000259" key="14">
    <source>
        <dbReference type="PROSITE" id="PS51883"/>
    </source>
</evidence>
<evidence type="ECO:0000256" key="2">
    <source>
        <dbReference type="ARBA" id="ARBA00007699"/>
    </source>
</evidence>
<dbReference type="InterPro" id="IPR027417">
    <property type="entry name" value="P-loop_NTPase"/>
</dbReference>
<dbReference type="Pfam" id="PF01926">
    <property type="entry name" value="MMR_HSR1"/>
    <property type="match status" value="1"/>
</dbReference>
<dbReference type="STRING" id="8187.ENSLCAP00010041843"/>
<dbReference type="GO" id="GO:0042254">
    <property type="term" value="P:ribosome biogenesis"/>
    <property type="evidence" value="ECO:0007669"/>
    <property type="project" value="UniProtKB-UniRule"/>
</dbReference>
<dbReference type="InterPro" id="IPR006073">
    <property type="entry name" value="GTP-bd"/>
</dbReference>
<dbReference type="GO" id="GO:0005525">
    <property type="term" value="F:GTP binding"/>
    <property type="evidence" value="ECO:0007669"/>
    <property type="project" value="UniProtKB-KW"/>
</dbReference>
<comment type="function">
    <text evidence="9">Plays a role in the regulation of the mitochondrial ribosome assembly and of translational activity. Displays GTPase activity. Involved in the ribosome maturation process.</text>
</comment>
<dbReference type="FunCoup" id="A0A4W6EVU4">
    <property type="interactions" value="584"/>
</dbReference>
<dbReference type="InterPro" id="IPR014100">
    <property type="entry name" value="GTP-bd_Obg/CgtA"/>
</dbReference>
<keyword evidence="5" id="KW-0999">Mitochondrion inner membrane</keyword>
<evidence type="ECO:0000256" key="12">
    <source>
        <dbReference type="ARBA" id="ARBA00081431"/>
    </source>
</evidence>
<keyword evidence="16" id="KW-1185">Reference proteome</keyword>
<dbReference type="PANTHER" id="PTHR11702:SF31">
    <property type="entry name" value="MITOCHONDRIAL RIBOSOME-ASSOCIATED GTPASE 2"/>
    <property type="match status" value="1"/>
</dbReference>
<dbReference type="SUPFAM" id="SSF52540">
    <property type="entry name" value="P-loop containing nucleoside triphosphate hydrolases"/>
    <property type="match status" value="1"/>
</dbReference>
<gene>
    <name evidence="15" type="primary">MTG2</name>
</gene>
<dbReference type="PRINTS" id="PR00326">
    <property type="entry name" value="GTP1OBG"/>
</dbReference>
<evidence type="ECO:0000259" key="13">
    <source>
        <dbReference type="PROSITE" id="PS51710"/>
    </source>
</evidence>
<evidence type="ECO:0000313" key="16">
    <source>
        <dbReference type="Proteomes" id="UP000314980"/>
    </source>
</evidence>
<accession>A0A4W6EVU4</accession>
<dbReference type="Pfam" id="PF01018">
    <property type="entry name" value="GTP1_OBG"/>
    <property type="match status" value="1"/>
</dbReference>
<dbReference type="FunFam" id="2.70.210.12:FF:000001">
    <property type="entry name" value="GTPase Obg"/>
    <property type="match status" value="1"/>
</dbReference>
<keyword evidence="3" id="KW-0690">Ribosome biogenesis</keyword>
<comment type="subcellular location">
    <subcellularLocation>
        <location evidence="1">Mitochondrion inner membrane</location>
        <topology evidence="1">Peripheral membrane protein</topology>
        <orientation evidence="1">Matrix side</orientation>
    </subcellularLocation>
</comment>
<organism evidence="15 16">
    <name type="scientific">Lates calcarifer</name>
    <name type="common">Barramundi</name>
    <name type="synonym">Holocentrus calcarifer</name>
    <dbReference type="NCBI Taxonomy" id="8187"/>
    <lineage>
        <taxon>Eukaryota</taxon>
        <taxon>Metazoa</taxon>
        <taxon>Chordata</taxon>
        <taxon>Craniata</taxon>
        <taxon>Vertebrata</taxon>
        <taxon>Euteleostomi</taxon>
        <taxon>Actinopterygii</taxon>
        <taxon>Neopterygii</taxon>
        <taxon>Teleostei</taxon>
        <taxon>Neoteleostei</taxon>
        <taxon>Acanthomorphata</taxon>
        <taxon>Carangaria</taxon>
        <taxon>Carangaria incertae sedis</taxon>
        <taxon>Centropomidae</taxon>
        <taxon>Lates</taxon>
    </lineage>
</organism>
<dbReference type="NCBIfam" id="NF008956">
    <property type="entry name" value="PRK12299.1"/>
    <property type="match status" value="1"/>
</dbReference>
<dbReference type="PROSITE" id="PS51883">
    <property type="entry name" value="OBG"/>
    <property type="match status" value="1"/>
</dbReference>
<keyword evidence="6" id="KW-0496">Mitochondrion</keyword>
<dbReference type="Gene3D" id="3.40.50.620">
    <property type="entry name" value="HUPs"/>
    <property type="match status" value="1"/>
</dbReference>
<evidence type="ECO:0000256" key="8">
    <source>
        <dbReference type="ARBA" id="ARBA00023136"/>
    </source>
</evidence>